<evidence type="ECO:0000313" key="3">
    <source>
        <dbReference type="Proteomes" id="UP000008311"/>
    </source>
</evidence>
<keyword evidence="3" id="KW-1185">Reference proteome</keyword>
<feature type="compositionally biased region" description="Low complexity" evidence="1">
    <location>
        <begin position="57"/>
        <end position="72"/>
    </location>
</feature>
<dbReference type="OrthoDB" id="1710287at2759"/>
<protein>
    <submittedName>
        <fullName evidence="2">Uncharacterized protein</fullName>
    </submittedName>
</protein>
<dbReference type="AlphaFoldDB" id="B9SY35"/>
<dbReference type="InParanoid" id="B9SY35"/>
<dbReference type="Proteomes" id="UP000008311">
    <property type="component" value="Unassembled WGS sequence"/>
</dbReference>
<gene>
    <name evidence="2" type="ORF">RCOM_0067780</name>
</gene>
<feature type="compositionally biased region" description="Polar residues" evidence="1">
    <location>
        <begin position="43"/>
        <end position="56"/>
    </location>
</feature>
<sequence length="81" mass="8462">MSRHRRQASQVLPPEIFTGNEPLGDIGQAIAGHHLQGRHGSSAAISERSTNIQHLQSPTTTATASPPSTVPAKNPPPAKPA</sequence>
<organism evidence="2 3">
    <name type="scientific">Ricinus communis</name>
    <name type="common">Castor bean</name>
    <dbReference type="NCBI Taxonomy" id="3988"/>
    <lineage>
        <taxon>Eukaryota</taxon>
        <taxon>Viridiplantae</taxon>
        <taxon>Streptophyta</taxon>
        <taxon>Embryophyta</taxon>
        <taxon>Tracheophyta</taxon>
        <taxon>Spermatophyta</taxon>
        <taxon>Magnoliopsida</taxon>
        <taxon>eudicotyledons</taxon>
        <taxon>Gunneridae</taxon>
        <taxon>Pentapetalae</taxon>
        <taxon>rosids</taxon>
        <taxon>fabids</taxon>
        <taxon>Malpighiales</taxon>
        <taxon>Euphorbiaceae</taxon>
        <taxon>Acalyphoideae</taxon>
        <taxon>Acalypheae</taxon>
        <taxon>Ricinus</taxon>
    </lineage>
</organism>
<accession>B9SY35</accession>
<proteinExistence type="predicted"/>
<dbReference type="EMBL" id="EQ974240">
    <property type="protein sequence ID" value="EEF31480.1"/>
    <property type="molecule type" value="Genomic_DNA"/>
</dbReference>
<feature type="region of interest" description="Disordered" evidence="1">
    <location>
        <begin position="1"/>
        <end position="81"/>
    </location>
</feature>
<reference evidence="3" key="1">
    <citation type="journal article" date="2010" name="Nat. Biotechnol.">
        <title>Draft genome sequence of the oilseed species Ricinus communis.</title>
        <authorList>
            <person name="Chan A.P."/>
            <person name="Crabtree J."/>
            <person name="Zhao Q."/>
            <person name="Lorenzi H."/>
            <person name="Orvis J."/>
            <person name="Puiu D."/>
            <person name="Melake-Berhan A."/>
            <person name="Jones K.M."/>
            <person name="Redman J."/>
            <person name="Chen G."/>
            <person name="Cahoon E.B."/>
            <person name="Gedil M."/>
            <person name="Stanke M."/>
            <person name="Haas B.J."/>
            <person name="Wortman J.R."/>
            <person name="Fraser-Liggett C.M."/>
            <person name="Ravel J."/>
            <person name="Rabinowicz P.D."/>
        </authorList>
    </citation>
    <scope>NUCLEOTIDE SEQUENCE [LARGE SCALE GENOMIC DNA]</scope>
    <source>
        <strain evidence="3">cv. Hale</strain>
    </source>
</reference>
<name>B9SY35_RICCO</name>
<dbReference type="KEGG" id="rcu:8268530"/>
<evidence type="ECO:0000313" key="2">
    <source>
        <dbReference type="EMBL" id="EEF31480.1"/>
    </source>
</evidence>
<evidence type="ECO:0000256" key="1">
    <source>
        <dbReference type="SAM" id="MobiDB-lite"/>
    </source>
</evidence>